<dbReference type="PANTHER" id="PTHR35813">
    <property type="entry name" value="INNER MEMBRANE PROTEIN YBAN"/>
    <property type="match status" value="1"/>
</dbReference>
<name>A0A9X1IID4_9PROT</name>
<keyword evidence="1" id="KW-1133">Transmembrane helix</keyword>
<protein>
    <submittedName>
        <fullName evidence="2">YbaN family protein</fullName>
    </submittedName>
</protein>
<dbReference type="AlphaFoldDB" id="A0A9X1IID4"/>
<dbReference type="EMBL" id="JAJAQI010000050">
    <property type="protein sequence ID" value="MCB4824716.1"/>
    <property type="molecule type" value="Genomic_DNA"/>
</dbReference>
<dbReference type="GO" id="GO:0005886">
    <property type="term" value="C:plasma membrane"/>
    <property type="evidence" value="ECO:0007669"/>
    <property type="project" value="TreeGrafter"/>
</dbReference>
<reference evidence="2" key="1">
    <citation type="submission" date="2021-10" db="EMBL/GenBank/DDBJ databases">
        <title>Roseicella aerolatum sp. nov., isolated from aerosols of e-waste dismantling site.</title>
        <authorList>
            <person name="Qin T."/>
        </authorList>
    </citation>
    <scope>NUCLEOTIDE SEQUENCE</scope>
    <source>
        <strain evidence="2">GB24</strain>
    </source>
</reference>
<dbReference type="RefSeq" id="WP_226613026.1">
    <property type="nucleotide sequence ID" value="NZ_JAJAQI010000050.1"/>
</dbReference>
<dbReference type="Pfam" id="PF04304">
    <property type="entry name" value="DUF454"/>
    <property type="match status" value="1"/>
</dbReference>
<dbReference type="Proteomes" id="UP001139311">
    <property type="component" value="Unassembled WGS sequence"/>
</dbReference>
<keyword evidence="3" id="KW-1185">Reference proteome</keyword>
<evidence type="ECO:0000313" key="2">
    <source>
        <dbReference type="EMBL" id="MCB4824716.1"/>
    </source>
</evidence>
<comment type="caution">
    <text evidence="2">The sequence shown here is derived from an EMBL/GenBank/DDBJ whole genome shotgun (WGS) entry which is preliminary data.</text>
</comment>
<feature type="transmembrane region" description="Helical" evidence="1">
    <location>
        <begin position="118"/>
        <end position="134"/>
    </location>
</feature>
<sequence length="154" mass="16242">MPEEQAPGEPPPGDPPPARGTNRLLLLGIGYACLALAAIGAVLPLMPTTIFLILAAWAFGRASPALRARLRAHPRFGATLRHWEDHGSISPRAKRAALAGMALGWLVMTAIFRDLLASGLAGACMLAVAAYILSRPSQPRPRGPMGETAAPRPR</sequence>
<evidence type="ECO:0000256" key="1">
    <source>
        <dbReference type="SAM" id="Phobius"/>
    </source>
</evidence>
<feature type="transmembrane region" description="Helical" evidence="1">
    <location>
        <begin position="29"/>
        <end position="59"/>
    </location>
</feature>
<organism evidence="2 3">
    <name type="scientific">Roseicella aerolata</name>
    <dbReference type="NCBI Taxonomy" id="2883479"/>
    <lineage>
        <taxon>Bacteria</taxon>
        <taxon>Pseudomonadati</taxon>
        <taxon>Pseudomonadota</taxon>
        <taxon>Alphaproteobacteria</taxon>
        <taxon>Acetobacterales</taxon>
        <taxon>Roseomonadaceae</taxon>
        <taxon>Roseicella</taxon>
    </lineage>
</organism>
<keyword evidence="1" id="KW-0472">Membrane</keyword>
<gene>
    <name evidence="2" type="ORF">LHA35_23585</name>
</gene>
<proteinExistence type="predicted"/>
<dbReference type="PANTHER" id="PTHR35813:SF1">
    <property type="entry name" value="INNER MEMBRANE PROTEIN YBAN"/>
    <property type="match status" value="1"/>
</dbReference>
<accession>A0A9X1IID4</accession>
<evidence type="ECO:0000313" key="3">
    <source>
        <dbReference type="Proteomes" id="UP001139311"/>
    </source>
</evidence>
<dbReference type="InterPro" id="IPR007401">
    <property type="entry name" value="DUF454"/>
</dbReference>
<keyword evidence="1" id="KW-0812">Transmembrane</keyword>